<evidence type="ECO:0000313" key="2">
    <source>
        <dbReference type="EMBL" id="KAJ8373963.1"/>
    </source>
</evidence>
<sequence>MPNSLRCTDRIGTAWPQHCRLHYASLFLKLLLITAQQPARNPEPRTQPSSRPGPPAHITHTGQEPAASAARLLHPSGRLPLSRLALVNADAVLTAYAMK</sequence>
<dbReference type="EMBL" id="JAINUF010000002">
    <property type="protein sequence ID" value="KAJ8373963.1"/>
    <property type="molecule type" value="Genomic_DNA"/>
</dbReference>
<accession>A0A9Q1G2T6</accession>
<name>A0A9Q1G2T6_SYNKA</name>
<dbReference type="AlphaFoldDB" id="A0A9Q1G2T6"/>
<comment type="caution">
    <text evidence="2">The sequence shown here is derived from an EMBL/GenBank/DDBJ whole genome shotgun (WGS) entry which is preliminary data.</text>
</comment>
<evidence type="ECO:0000313" key="3">
    <source>
        <dbReference type="Proteomes" id="UP001152622"/>
    </source>
</evidence>
<keyword evidence="3" id="KW-1185">Reference proteome</keyword>
<reference evidence="2" key="1">
    <citation type="journal article" date="2023" name="Science">
        <title>Genome structures resolve the early diversification of teleost fishes.</title>
        <authorList>
            <person name="Parey E."/>
            <person name="Louis A."/>
            <person name="Montfort J."/>
            <person name="Bouchez O."/>
            <person name="Roques C."/>
            <person name="Iampietro C."/>
            <person name="Lluch J."/>
            <person name="Castinel A."/>
            <person name="Donnadieu C."/>
            <person name="Desvignes T."/>
            <person name="Floi Bucao C."/>
            <person name="Jouanno E."/>
            <person name="Wen M."/>
            <person name="Mejri S."/>
            <person name="Dirks R."/>
            <person name="Jansen H."/>
            <person name="Henkel C."/>
            <person name="Chen W.J."/>
            <person name="Zahm M."/>
            <person name="Cabau C."/>
            <person name="Klopp C."/>
            <person name="Thompson A.W."/>
            <person name="Robinson-Rechavi M."/>
            <person name="Braasch I."/>
            <person name="Lecointre G."/>
            <person name="Bobe J."/>
            <person name="Postlethwait J.H."/>
            <person name="Berthelot C."/>
            <person name="Roest Crollius H."/>
            <person name="Guiguen Y."/>
        </authorList>
    </citation>
    <scope>NUCLEOTIDE SEQUENCE</scope>
    <source>
        <strain evidence="2">WJC10195</strain>
    </source>
</reference>
<proteinExistence type="predicted"/>
<feature type="region of interest" description="Disordered" evidence="1">
    <location>
        <begin position="38"/>
        <end position="68"/>
    </location>
</feature>
<gene>
    <name evidence="2" type="ORF">SKAU_G00045430</name>
</gene>
<organism evidence="2 3">
    <name type="scientific">Synaphobranchus kaupii</name>
    <name type="common">Kaup's arrowtooth eel</name>
    <dbReference type="NCBI Taxonomy" id="118154"/>
    <lineage>
        <taxon>Eukaryota</taxon>
        <taxon>Metazoa</taxon>
        <taxon>Chordata</taxon>
        <taxon>Craniata</taxon>
        <taxon>Vertebrata</taxon>
        <taxon>Euteleostomi</taxon>
        <taxon>Actinopterygii</taxon>
        <taxon>Neopterygii</taxon>
        <taxon>Teleostei</taxon>
        <taxon>Anguilliformes</taxon>
        <taxon>Synaphobranchidae</taxon>
        <taxon>Synaphobranchus</taxon>
    </lineage>
</organism>
<dbReference type="Proteomes" id="UP001152622">
    <property type="component" value="Chromosome 2"/>
</dbReference>
<evidence type="ECO:0000256" key="1">
    <source>
        <dbReference type="SAM" id="MobiDB-lite"/>
    </source>
</evidence>
<feature type="compositionally biased region" description="Polar residues" evidence="1">
    <location>
        <begin position="38"/>
        <end position="50"/>
    </location>
</feature>
<protein>
    <submittedName>
        <fullName evidence="2">Uncharacterized protein</fullName>
    </submittedName>
</protein>